<evidence type="ECO:0000256" key="2">
    <source>
        <dbReference type="SAM" id="Phobius"/>
    </source>
</evidence>
<keyword evidence="2" id="KW-0812">Transmembrane</keyword>
<feature type="transmembrane region" description="Helical" evidence="2">
    <location>
        <begin position="6"/>
        <end position="26"/>
    </location>
</feature>
<dbReference type="Pfam" id="PF09851">
    <property type="entry name" value="SHOCT"/>
    <property type="match status" value="1"/>
</dbReference>
<protein>
    <recommendedName>
        <fullName evidence="3">SHOCT domain-containing protein</fullName>
    </recommendedName>
</protein>
<dbReference type="Proteomes" id="UP000005306">
    <property type="component" value="Unassembled WGS sequence"/>
</dbReference>
<accession>Q1V160</accession>
<sequence>MEKIIFFSLALPILGFVLYMGVSAILKGFKAKNDKLLEEEKNEEEVNESLKSTKNELSNELLKLNELFQSGILTEEEFEKAKKRILED</sequence>
<evidence type="ECO:0000259" key="3">
    <source>
        <dbReference type="Pfam" id="PF09851"/>
    </source>
</evidence>
<dbReference type="AlphaFoldDB" id="Q1V160"/>
<evidence type="ECO:0000313" key="4">
    <source>
        <dbReference type="EMBL" id="EAS85018.1"/>
    </source>
</evidence>
<comment type="caution">
    <text evidence="4">The sequence shown here is derived from an EMBL/GenBank/DDBJ whole genome shotgun (WGS) entry which is preliminary data.</text>
</comment>
<evidence type="ECO:0000256" key="1">
    <source>
        <dbReference type="SAM" id="Coils"/>
    </source>
</evidence>
<keyword evidence="2" id="KW-0472">Membrane</keyword>
<dbReference type="InterPro" id="IPR018649">
    <property type="entry name" value="SHOCT"/>
</dbReference>
<feature type="coiled-coil region" evidence="1">
    <location>
        <begin position="26"/>
        <end position="67"/>
    </location>
</feature>
<reference evidence="4 5" key="1">
    <citation type="submission" date="2006-04" db="EMBL/GenBank/DDBJ databases">
        <authorList>
            <person name="Giovannoni S.J."/>
            <person name="Cho J.-C."/>
            <person name="Ferriera S."/>
            <person name="Johnson J."/>
            <person name="Kravitz S."/>
            <person name="Halpern A."/>
            <person name="Remington K."/>
            <person name="Beeson K."/>
            <person name="Tran B."/>
            <person name="Rogers Y.-H."/>
            <person name="Friedman R."/>
            <person name="Venter J.C."/>
        </authorList>
    </citation>
    <scope>NUCLEOTIDE SEQUENCE [LARGE SCALE GENOMIC DNA]</scope>
    <source>
        <strain evidence="4 5">HTCC1002</strain>
    </source>
</reference>
<dbReference type="RefSeq" id="WP_006997605.1">
    <property type="nucleotide sequence ID" value="NZ_CH724130.1"/>
</dbReference>
<proteinExistence type="predicted"/>
<dbReference type="EMBL" id="AAPV01000001">
    <property type="protein sequence ID" value="EAS85018.1"/>
    <property type="molecule type" value="Genomic_DNA"/>
</dbReference>
<keyword evidence="1" id="KW-0175">Coiled coil</keyword>
<keyword evidence="2" id="KW-1133">Transmembrane helix</keyword>
<dbReference type="HOGENOM" id="CLU_2463363_0_0_5"/>
<organism evidence="4 5">
    <name type="scientific">Pelagibacter ubique (strain HTCC1002)</name>
    <dbReference type="NCBI Taxonomy" id="314261"/>
    <lineage>
        <taxon>Bacteria</taxon>
        <taxon>Pseudomonadati</taxon>
        <taxon>Pseudomonadota</taxon>
        <taxon>Alphaproteobacteria</taxon>
        <taxon>Candidatus Pelagibacterales</taxon>
        <taxon>Candidatus Pelagibacteraceae</taxon>
        <taxon>Candidatus Pelagibacter</taxon>
    </lineage>
</organism>
<feature type="domain" description="SHOCT" evidence="3">
    <location>
        <begin position="60"/>
        <end position="86"/>
    </location>
</feature>
<evidence type="ECO:0000313" key="5">
    <source>
        <dbReference type="Proteomes" id="UP000005306"/>
    </source>
</evidence>
<gene>
    <name evidence="4" type="ORF">PU1002_04836</name>
</gene>
<name>Q1V160_PELU1</name>